<dbReference type="GO" id="GO:0005654">
    <property type="term" value="C:nucleoplasm"/>
    <property type="evidence" value="ECO:0007669"/>
    <property type="project" value="TreeGrafter"/>
</dbReference>
<proteinExistence type="predicted"/>
<dbReference type="SMART" id="SM00360">
    <property type="entry name" value="RRM"/>
    <property type="match status" value="1"/>
</dbReference>
<dbReference type="Proteomes" id="UP000807469">
    <property type="component" value="Unassembled WGS sequence"/>
</dbReference>
<evidence type="ECO:0000313" key="5">
    <source>
        <dbReference type="EMBL" id="KAF9485401.1"/>
    </source>
</evidence>
<evidence type="ECO:0000256" key="3">
    <source>
        <dbReference type="SAM" id="MobiDB-lite"/>
    </source>
</evidence>
<dbReference type="PROSITE" id="PS50102">
    <property type="entry name" value="RRM"/>
    <property type="match status" value="1"/>
</dbReference>
<evidence type="ECO:0000256" key="2">
    <source>
        <dbReference type="PROSITE-ProRule" id="PRU00176"/>
    </source>
</evidence>
<feature type="compositionally biased region" description="Basic and acidic residues" evidence="3">
    <location>
        <begin position="19"/>
        <end position="30"/>
    </location>
</feature>
<name>A0A9P5ZGD0_9AGAR</name>
<dbReference type="PANTHER" id="PTHR15481">
    <property type="entry name" value="RIBONUCLEIC ACID BINDING PROTEIN S1"/>
    <property type="match status" value="1"/>
</dbReference>
<dbReference type="AlphaFoldDB" id="A0A9P5ZGD0"/>
<protein>
    <recommendedName>
        <fullName evidence="4">RRM domain-containing protein</fullName>
    </recommendedName>
</protein>
<dbReference type="Gene3D" id="3.30.70.330">
    <property type="match status" value="1"/>
</dbReference>
<feature type="region of interest" description="Disordered" evidence="3">
    <location>
        <begin position="1"/>
        <end position="30"/>
    </location>
</feature>
<evidence type="ECO:0000313" key="6">
    <source>
        <dbReference type="Proteomes" id="UP000807469"/>
    </source>
</evidence>
<feature type="domain" description="RRM" evidence="4">
    <location>
        <begin position="31"/>
        <end position="109"/>
    </location>
</feature>
<accession>A0A9P5ZGD0</accession>
<sequence length="118" mass="12814">MSRERSQSPHNANNADMDVDSHSSTEKRDARVVIVTNLTRNVVETHLKTIFGFYGHITKVDLPVFAKSGQNRGKAALEFADPSSAHKAASHMDGGQIDGSTLKVELSDLPIRSASRSP</sequence>
<dbReference type="InterPro" id="IPR012677">
    <property type="entry name" value="Nucleotide-bd_a/b_plait_sf"/>
</dbReference>
<evidence type="ECO:0000256" key="1">
    <source>
        <dbReference type="ARBA" id="ARBA00022884"/>
    </source>
</evidence>
<gene>
    <name evidence="5" type="ORF">BDN70DRAFT_796120</name>
</gene>
<dbReference type="GO" id="GO:0003723">
    <property type="term" value="F:RNA binding"/>
    <property type="evidence" value="ECO:0007669"/>
    <property type="project" value="UniProtKB-UniRule"/>
</dbReference>
<dbReference type="InterPro" id="IPR035979">
    <property type="entry name" value="RBD_domain_sf"/>
</dbReference>
<dbReference type="GO" id="GO:0005737">
    <property type="term" value="C:cytoplasm"/>
    <property type="evidence" value="ECO:0007669"/>
    <property type="project" value="TreeGrafter"/>
</dbReference>
<keyword evidence="1 2" id="KW-0694">RNA-binding</keyword>
<dbReference type="Pfam" id="PF00076">
    <property type="entry name" value="RRM_1"/>
    <property type="match status" value="1"/>
</dbReference>
<feature type="non-terminal residue" evidence="5">
    <location>
        <position position="118"/>
    </location>
</feature>
<dbReference type="GO" id="GO:0061574">
    <property type="term" value="C:ASAP complex"/>
    <property type="evidence" value="ECO:0007669"/>
    <property type="project" value="TreeGrafter"/>
</dbReference>
<dbReference type="SUPFAM" id="SSF54928">
    <property type="entry name" value="RNA-binding domain, RBD"/>
    <property type="match status" value="1"/>
</dbReference>
<dbReference type="PANTHER" id="PTHR15481:SF0">
    <property type="entry name" value="LD23870P-RELATED"/>
    <property type="match status" value="1"/>
</dbReference>
<dbReference type="InterPro" id="IPR000504">
    <property type="entry name" value="RRM_dom"/>
</dbReference>
<comment type="caution">
    <text evidence="5">The sequence shown here is derived from an EMBL/GenBank/DDBJ whole genome shotgun (WGS) entry which is preliminary data.</text>
</comment>
<reference evidence="5" key="1">
    <citation type="submission" date="2020-11" db="EMBL/GenBank/DDBJ databases">
        <authorList>
            <consortium name="DOE Joint Genome Institute"/>
            <person name="Ahrendt S."/>
            <person name="Riley R."/>
            <person name="Andreopoulos W."/>
            <person name="Labutti K."/>
            <person name="Pangilinan J."/>
            <person name="Ruiz-Duenas F.J."/>
            <person name="Barrasa J.M."/>
            <person name="Sanchez-Garcia M."/>
            <person name="Camarero S."/>
            <person name="Miyauchi S."/>
            <person name="Serrano A."/>
            <person name="Linde D."/>
            <person name="Babiker R."/>
            <person name="Drula E."/>
            <person name="Ayuso-Fernandez I."/>
            <person name="Pacheco R."/>
            <person name="Padilla G."/>
            <person name="Ferreira P."/>
            <person name="Barriuso J."/>
            <person name="Kellner H."/>
            <person name="Castanera R."/>
            <person name="Alfaro M."/>
            <person name="Ramirez L."/>
            <person name="Pisabarro A.G."/>
            <person name="Kuo A."/>
            <person name="Tritt A."/>
            <person name="Lipzen A."/>
            <person name="He G."/>
            <person name="Yan M."/>
            <person name="Ng V."/>
            <person name="Cullen D."/>
            <person name="Martin F."/>
            <person name="Rosso M.-N."/>
            <person name="Henrissat B."/>
            <person name="Hibbett D."/>
            <person name="Martinez A.T."/>
            <person name="Grigoriev I.V."/>
        </authorList>
    </citation>
    <scope>NUCLEOTIDE SEQUENCE</scope>
    <source>
        <strain evidence="5">CIRM-BRFM 674</strain>
    </source>
</reference>
<dbReference type="EMBL" id="MU155136">
    <property type="protein sequence ID" value="KAF9485401.1"/>
    <property type="molecule type" value="Genomic_DNA"/>
</dbReference>
<keyword evidence="6" id="KW-1185">Reference proteome</keyword>
<evidence type="ECO:0000259" key="4">
    <source>
        <dbReference type="PROSITE" id="PS50102"/>
    </source>
</evidence>
<dbReference type="GO" id="GO:0000398">
    <property type="term" value="P:mRNA splicing, via spliceosome"/>
    <property type="evidence" value="ECO:0007669"/>
    <property type="project" value="TreeGrafter"/>
</dbReference>
<dbReference type="OrthoDB" id="252020at2759"/>
<organism evidence="5 6">
    <name type="scientific">Pholiota conissans</name>
    <dbReference type="NCBI Taxonomy" id="109636"/>
    <lineage>
        <taxon>Eukaryota</taxon>
        <taxon>Fungi</taxon>
        <taxon>Dikarya</taxon>
        <taxon>Basidiomycota</taxon>
        <taxon>Agaricomycotina</taxon>
        <taxon>Agaricomycetes</taxon>
        <taxon>Agaricomycetidae</taxon>
        <taxon>Agaricales</taxon>
        <taxon>Agaricineae</taxon>
        <taxon>Strophariaceae</taxon>
        <taxon>Pholiota</taxon>
    </lineage>
</organism>